<accession>A0A6G1HGJ7</accession>
<name>A0A6G1HGJ7_9PEZI</name>
<sequence>MKPHGKQDQHATNLSCMIKTSLSSQPWKQFLDTTAAALRRTACTAVPLLITQHSTAYLSSITPLYKTNPSDIDQKSVPRTTFRSITSTTTTISLPCPSSPQPPNNQIQVPPSTLPHNPRKQPSPQPAFTPNPHVPKSQNPKILHLVPPDLLAGPTTRMRAARARFRIRCWKDWVGDGMDVCGTNGRRLVGRAGMVVLAGLFYEGGWGW</sequence>
<evidence type="ECO:0000313" key="3">
    <source>
        <dbReference type="Proteomes" id="UP000800041"/>
    </source>
</evidence>
<feature type="region of interest" description="Disordered" evidence="1">
    <location>
        <begin position="90"/>
        <end position="139"/>
    </location>
</feature>
<evidence type="ECO:0000313" key="2">
    <source>
        <dbReference type="EMBL" id="KAF1992361.1"/>
    </source>
</evidence>
<evidence type="ECO:0000256" key="1">
    <source>
        <dbReference type="SAM" id="MobiDB-lite"/>
    </source>
</evidence>
<dbReference type="AlphaFoldDB" id="A0A6G1HGJ7"/>
<keyword evidence="3" id="KW-1185">Reference proteome</keyword>
<gene>
    <name evidence="2" type="ORF">K402DRAFT_4932</name>
</gene>
<dbReference type="Proteomes" id="UP000800041">
    <property type="component" value="Unassembled WGS sequence"/>
</dbReference>
<proteinExistence type="predicted"/>
<organism evidence="2 3">
    <name type="scientific">Aulographum hederae CBS 113979</name>
    <dbReference type="NCBI Taxonomy" id="1176131"/>
    <lineage>
        <taxon>Eukaryota</taxon>
        <taxon>Fungi</taxon>
        <taxon>Dikarya</taxon>
        <taxon>Ascomycota</taxon>
        <taxon>Pezizomycotina</taxon>
        <taxon>Dothideomycetes</taxon>
        <taxon>Pleosporomycetidae</taxon>
        <taxon>Aulographales</taxon>
        <taxon>Aulographaceae</taxon>
    </lineage>
</organism>
<feature type="compositionally biased region" description="Pro residues" evidence="1">
    <location>
        <begin position="121"/>
        <end position="133"/>
    </location>
</feature>
<protein>
    <submittedName>
        <fullName evidence="2">Uncharacterized protein</fullName>
    </submittedName>
</protein>
<dbReference type="EMBL" id="ML977137">
    <property type="protein sequence ID" value="KAF1992361.1"/>
    <property type="molecule type" value="Genomic_DNA"/>
</dbReference>
<reference evidence="2" key="1">
    <citation type="journal article" date="2020" name="Stud. Mycol.">
        <title>101 Dothideomycetes genomes: a test case for predicting lifestyles and emergence of pathogens.</title>
        <authorList>
            <person name="Haridas S."/>
            <person name="Albert R."/>
            <person name="Binder M."/>
            <person name="Bloem J."/>
            <person name="Labutti K."/>
            <person name="Salamov A."/>
            <person name="Andreopoulos B."/>
            <person name="Baker S."/>
            <person name="Barry K."/>
            <person name="Bills G."/>
            <person name="Bluhm B."/>
            <person name="Cannon C."/>
            <person name="Castanera R."/>
            <person name="Culley D."/>
            <person name="Daum C."/>
            <person name="Ezra D."/>
            <person name="Gonzalez J."/>
            <person name="Henrissat B."/>
            <person name="Kuo A."/>
            <person name="Liang C."/>
            <person name="Lipzen A."/>
            <person name="Lutzoni F."/>
            <person name="Magnuson J."/>
            <person name="Mondo S."/>
            <person name="Nolan M."/>
            <person name="Ohm R."/>
            <person name="Pangilinan J."/>
            <person name="Park H.-J."/>
            <person name="Ramirez L."/>
            <person name="Alfaro M."/>
            <person name="Sun H."/>
            <person name="Tritt A."/>
            <person name="Yoshinaga Y."/>
            <person name="Zwiers L.-H."/>
            <person name="Turgeon B."/>
            <person name="Goodwin S."/>
            <person name="Spatafora J."/>
            <person name="Crous P."/>
            <person name="Grigoriev I."/>
        </authorList>
    </citation>
    <scope>NUCLEOTIDE SEQUENCE</scope>
    <source>
        <strain evidence="2">CBS 113979</strain>
    </source>
</reference>